<evidence type="ECO:0008006" key="2">
    <source>
        <dbReference type="Google" id="ProtNLM"/>
    </source>
</evidence>
<organism evidence="1">
    <name type="scientific">hydrothermal vent metagenome</name>
    <dbReference type="NCBI Taxonomy" id="652676"/>
    <lineage>
        <taxon>unclassified sequences</taxon>
        <taxon>metagenomes</taxon>
        <taxon>ecological metagenomes</taxon>
    </lineage>
</organism>
<accession>A0A3B0XW86</accession>
<reference evidence="1" key="1">
    <citation type="submission" date="2018-06" db="EMBL/GenBank/DDBJ databases">
        <authorList>
            <person name="Zhirakovskaya E."/>
        </authorList>
    </citation>
    <scope>NUCLEOTIDE SEQUENCE</scope>
</reference>
<proteinExistence type="predicted"/>
<dbReference type="PROSITE" id="PS51257">
    <property type="entry name" value="PROKAR_LIPOPROTEIN"/>
    <property type="match status" value="1"/>
</dbReference>
<name>A0A3B0XW86_9ZZZZ</name>
<sequence>MKKYLNISAILAVLLVLAACSEEQQNKLSRLGVTWLEGNYRVSYADGEHVKSWVVKDGKVTAEPAKGYYYFWTVINGKRRYVQTPIGRTYIEEIGE</sequence>
<dbReference type="EMBL" id="UOFI01000140">
    <property type="protein sequence ID" value="VAW68980.1"/>
    <property type="molecule type" value="Genomic_DNA"/>
</dbReference>
<protein>
    <recommendedName>
        <fullName evidence="2">Lipoprotein</fullName>
    </recommendedName>
</protein>
<evidence type="ECO:0000313" key="1">
    <source>
        <dbReference type="EMBL" id="VAW68980.1"/>
    </source>
</evidence>
<dbReference type="AlphaFoldDB" id="A0A3B0XW86"/>
<gene>
    <name evidence="1" type="ORF">MNBD_GAMMA09-1947</name>
</gene>